<dbReference type="Gene3D" id="1.10.443.10">
    <property type="entry name" value="Intergrase catalytic core"/>
    <property type="match status" value="1"/>
</dbReference>
<dbReference type="PROSITE" id="PS51900">
    <property type="entry name" value="CB"/>
    <property type="match status" value="1"/>
</dbReference>
<dbReference type="InterPro" id="IPR002104">
    <property type="entry name" value="Integrase_catalytic"/>
</dbReference>
<evidence type="ECO:0000259" key="6">
    <source>
        <dbReference type="PROSITE" id="PS51898"/>
    </source>
</evidence>
<dbReference type="Gene3D" id="1.10.150.130">
    <property type="match status" value="1"/>
</dbReference>
<gene>
    <name evidence="8" type="ORF">JFN91_20995</name>
</gene>
<comment type="similarity">
    <text evidence="1">Belongs to the 'phage' integrase family.</text>
</comment>
<evidence type="ECO:0000256" key="5">
    <source>
        <dbReference type="PROSITE-ProRule" id="PRU01248"/>
    </source>
</evidence>
<dbReference type="InterPro" id="IPR004107">
    <property type="entry name" value="Integrase_SAM-like_N"/>
</dbReference>
<comment type="caution">
    <text evidence="8">The sequence shown here is derived from an EMBL/GenBank/DDBJ whole genome shotgun (WGS) entry which is preliminary data.</text>
</comment>
<dbReference type="RefSeq" id="WP_199391106.1">
    <property type="nucleotide sequence ID" value="NZ_JAEMHL010000021.1"/>
</dbReference>
<evidence type="ECO:0000313" key="9">
    <source>
        <dbReference type="Proteomes" id="UP000614714"/>
    </source>
</evidence>
<dbReference type="InterPro" id="IPR010998">
    <property type="entry name" value="Integrase_recombinase_N"/>
</dbReference>
<reference evidence="8 9" key="1">
    <citation type="submission" date="2020-12" db="EMBL/GenBank/DDBJ databases">
        <title>Geomonas sp. Red421, isolated from paddy soil.</title>
        <authorList>
            <person name="Xu Z."/>
            <person name="Zhang Z."/>
            <person name="Masuda Y."/>
            <person name="Itoh H."/>
            <person name="Senoo K."/>
        </authorList>
    </citation>
    <scope>NUCLEOTIDE SEQUENCE [LARGE SCALE GENOMIC DNA]</scope>
    <source>
        <strain evidence="8 9">Red421</strain>
    </source>
</reference>
<name>A0ABS0YLE0_9BACT</name>
<dbReference type="PROSITE" id="PS51898">
    <property type="entry name" value="TYR_RECOMBINASE"/>
    <property type="match status" value="1"/>
</dbReference>
<dbReference type="PANTHER" id="PTHR30349:SF41">
    <property type="entry name" value="INTEGRASE_RECOMBINASE PROTEIN MJ0367-RELATED"/>
    <property type="match status" value="1"/>
</dbReference>
<proteinExistence type="inferred from homology"/>
<dbReference type="CDD" id="cd01184">
    <property type="entry name" value="INT_C_like_1"/>
    <property type="match status" value="1"/>
</dbReference>
<evidence type="ECO:0000313" key="8">
    <source>
        <dbReference type="EMBL" id="MBJ6752702.1"/>
    </source>
</evidence>
<feature type="domain" description="Tyr recombinase" evidence="6">
    <location>
        <begin position="210"/>
        <end position="405"/>
    </location>
</feature>
<dbReference type="InterPro" id="IPR050090">
    <property type="entry name" value="Tyrosine_recombinase_XerCD"/>
</dbReference>
<keyword evidence="9" id="KW-1185">Reference proteome</keyword>
<dbReference type="InterPro" id="IPR011010">
    <property type="entry name" value="DNA_brk_join_enz"/>
</dbReference>
<dbReference type="InterPro" id="IPR046668">
    <property type="entry name" value="DUF6538"/>
</dbReference>
<evidence type="ECO:0000259" key="7">
    <source>
        <dbReference type="PROSITE" id="PS51900"/>
    </source>
</evidence>
<evidence type="ECO:0000256" key="1">
    <source>
        <dbReference type="ARBA" id="ARBA00008857"/>
    </source>
</evidence>
<dbReference type="InterPro" id="IPR044068">
    <property type="entry name" value="CB"/>
</dbReference>
<keyword evidence="4" id="KW-0233">DNA recombination</keyword>
<dbReference type="Pfam" id="PF00589">
    <property type="entry name" value="Phage_integrase"/>
    <property type="match status" value="1"/>
</dbReference>
<organism evidence="8 9">
    <name type="scientific">Geomonas anaerohicana</name>
    <dbReference type="NCBI Taxonomy" id="2798583"/>
    <lineage>
        <taxon>Bacteria</taxon>
        <taxon>Pseudomonadati</taxon>
        <taxon>Thermodesulfobacteriota</taxon>
        <taxon>Desulfuromonadia</taxon>
        <taxon>Geobacterales</taxon>
        <taxon>Geobacteraceae</taxon>
        <taxon>Geomonas</taxon>
    </lineage>
</organism>
<dbReference type="Pfam" id="PF14659">
    <property type="entry name" value="Phage_int_SAM_3"/>
    <property type="match status" value="1"/>
</dbReference>
<dbReference type="PANTHER" id="PTHR30349">
    <property type="entry name" value="PHAGE INTEGRASE-RELATED"/>
    <property type="match status" value="1"/>
</dbReference>
<evidence type="ECO:0000256" key="4">
    <source>
        <dbReference type="ARBA" id="ARBA00023172"/>
    </source>
</evidence>
<evidence type="ECO:0000256" key="2">
    <source>
        <dbReference type="ARBA" id="ARBA00022908"/>
    </source>
</evidence>
<protein>
    <submittedName>
        <fullName evidence="8">Site-specific integrase</fullName>
    </submittedName>
</protein>
<keyword evidence="2" id="KW-0229">DNA integration</keyword>
<feature type="domain" description="Core-binding (CB)" evidence="7">
    <location>
        <begin position="106"/>
        <end position="187"/>
    </location>
</feature>
<sequence length="484" mass="56198">MALFVSFMRLRGKTWHYRRRVPVELREYFDGLHEFTKSCKSTKQGEARTIRAYYDSEIERICLALRINILTPDEARKKVDDLLNTRKFSDKSNKPAYQSPVVPSIVTLSNVIRLYELKNSDNWTPKTKMEKEGIFRRIKVKFGNKPINSIKQDDVLHWRKELTAGGLGVVTTNKYLSNLSGVMKYAVQQGFLVVNPVEGTALTDKRVASEIRSAYSLDDIRRLFSHLQREKQIAYLKGKHERYWAPLISMYTGLRADECAQLYLEDINFEDLVIKVERGHDKKVKTKSSVRAVPIHPDLLTLGFMNYACKMKDEGHSRLFPGLKRHSKNGYSHELVKWWSRWSRQIITDTTKTFHSFRHTVADRLKQNDVDGVLIAEVLGHEVPSISLARYGKHYSINKKCTALSHLKYGIVPELEVSNHRIANDDEDGWLEDLNAYNYYGTAGSVKFITQDEKELQKETRCYERPDLYGYSKFHQSIPDFLED</sequence>
<dbReference type="InterPro" id="IPR013762">
    <property type="entry name" value="Integrase-like_cat_sf"/>
</dbReference>
<keyword evidence="3 5" id="KW-0238">DNA-binding</keyword>
<evidence type="ECO:0000256" key="3">
    <source>
        <dbReference type="ARBA" id="ARBA00023125"/>
    </source>
</evidence>
<dbReference type="Pfam" id="PF20172">
    <property type="entry name" value="DUF6538"/>
    <property type="match status" value="1"/>
</dbReference>
<accession>A0ABS0YLE0</accession>
<dbReference type="Proteomes" id="UP000614714">
    <property type="component" value="Unassembled WGS sequence"/>
</dbReference>
<dbReference type="SUPFAM" id="SSF56349">
    <property type="entry name" value="DNA breaking-rejoining enzymes"/>
    <property type="match status" value="1"/>
</dbReference>
<dbReference type="EMBL" id="JAEMHL010000021">
    <property type="protein sequence ID" value="MBJ6752702.1"/>
    <property type="molecule type" value="Genomic_DNA"/>
</dbReference>